<proteinExistence type="predicted"/>
<organism evidence="1">
    <name type="scientific">Catillopecten margaritatus gill symbiont</name>
    <dbReference type="NCBI Taxonomy" id="3083288"/>
    <lineage>
        <taxon>Bacteria</taxon>
        <taxon>Pseudomonadati</taxon>
        <taxon>Pseudomonadota</taxon>
        <taxon>Gammaproteobacteria</taxon>
        <taxon>sulfur-oxidizing symbionts</taxon>
    </lineage>
</organism>
<protein>
    <recommendedName>
        <fullName evidence="2">CopG family transcriptional regulator</fullName>
    </recommendedName>
</protein>
<gene>
    <name evidence="1" type="ORF">Ctma_1053</name>
</gene>
<sequence length="116" mass="13232">MDMSRLETQQISIRMPKYLVQAIDNERQGYQVSRSQAIIGALQKLYSEDDIYEVSDEYDRNYPYTDASKTVLLASFQEAMEQIKQIEAGEAEATGTLEELIAELEEMDRADGTSNH</sequence>
<dbReference type="EMBL" id="CP138327">
    <property type="protein sequence ID" value="WXU00339.1"/>
    <property type="molecule type" value="Genomic_DNA"/>
</dbReference>
<evidence type="ECO:0000313" key="1">
    <source>
        <dbReference type="EMBL" id="WXU00339.1"/>
    </source>
</evidence>
<accession>A0AAU6PHV7</accession>
<dbReference type="CDD" id="cd22231">
    <property type="entry name" value="RHH_NikR_HicB-like"/>
    <property type="match status" value="1"/>
</dbReference>
<evidence type="ECO:0008006" key="2">
    <source>
        <dbReference type="Google" id="ProtNLM"/>
    </source>
</evidence>
<name>A0AAU6PHV7_9GAMM</name>
<reference evidence="1" key="1">
    <citation type="submission" date="2023-10" db="EMBL/GenBank/DDBJ databases">
        <title>The first scallop-associated chemosynthetic bacterial symbiont.</title>
        <authorList>
            <person name="Lin Y.-T."/>
            <person name="Sun J."/>
            <person name="Ip J.C.-H."/>
            <person name="He X."/>
            <person name="Gao Z.-M."/>
            <person name="Perez M."/>
            <person name="Xu T."/>
            <person name="Qian P.-Y."/>
            <person name="Qiu J.-W."/>
        </authorList>
    </citation>
    <scope>NUCLEOTIDE SEQUENCE</scope>
    <source>
        <strain evidence="1">Gill1</strain>
    </source>
</reference>
<dbReference type="AlphaFoldDB" id="A0AAU6PHV7"/>